<evidence type="ECO:0000313" key="3">
    <source>
        <dbReference type="Proteomes" id="UP001501480"/>
    </source>
</evidence>
<evidence type="ECO:0000313" key="2">
    <source>
        <dbReference type="EMBL" id="GAA2074181.1"/>
    </source>
</evidence>
<dbReference type="InterPro" id="IPR001387">
    <property type="entry name" value="Cro/C1-type_HTH"/>
</dbReference>
<evidence type="ECO:0000259" key="1">
    <source>
        <dbReference type="PROSITE" id="PS50943"/>
    </source>
</evidence>
<organism evidence="2 3">
    <name type="scientific">Aeromicrobium halocynthiae</name>
    <dbReference type="NCBI Taxonomy" id="560557"/>
    <lineage>
        <taxon>Bacteria</taxon>
        <taxon>Bacillati</taxon>
        <taxon>Actinomycetota</taxon>
        <taxon>Actinomycetes</taxon>
        <taxon>Propionibacteriales</taxon>
        <taxon>Nocardioidaceae</taxon>
        <taxon>Aeromicrobium</taxon>
    </lineage>
</organism>
<accession>A0ABN2VVP5</accession>
<dbReference type="PROSITE" id="PS50943">
    <property type="entry name" value="HTH_CROC1"/>
    <property type="match status" value="1"/>
</dbReference>
<gene>
    <name evidence="2" type="ORF">GCM10009821_11010</name>
</gene>
<dbReference type="RefSeq" id="WP_344325560.1">
    <property type="nucleotide sequence ID" value="NZ_BAAAPY010000002.1"/>
</dbReference>
<name>A0ABN2VVP5_9ACTN</name>
<feature type="domain" description="HTH cro/C1-type" evidence="1">
    <location>
        <begin position="13"/>
        <end position="67"/>
    </location>
</feature>
<comment type="caution">
    <text evidence="2">The sequence shown here is derived from an EMBL/GenBank/DDBJ whole genome shotgun (WGS) entry which is preliminary data.</text>
</comment>
<proteinExistence type="predicted"/>
<reference evidence="2 3" key="1">
    <citation type="journal article" date="2019" name="Int. J. Syst. Evol. Microbiol.">
        <title>The Global Catalogue of Microorganisms (GCM) 10K type strain sequencing project: providing services to taxonomists for standard genome sequencing and annotation.</title>
        <authorList>
            <consortium name="The Broad Institute Genomics Platform"/>
            <consortium name="The Broad Institute Genome Sequencing Center for Infectious Disease"/>
            <person name="Wu L."/>
            <person name="Ma J."/>
        </authorList>
    </citation>
    <scope>NUCLEOTIDE SEQUENCE [LARGE SCALE GENOMIC DNA]</scope>
    <source>
        <strain evidence="2 3">JCM 15749</strain>
    </source>
</reference>
<dbReference type="EMBL" id="BAAAPY010000002">
    <property type="protein sequence ID" value="GAA2074181.1"/>
    <property type="molecule type" value="Genomic_DNA"/>
</dbReference>
<dbReference type="SMART" id="SM00530">
    <property type="entry name" value="HTH_XRE"/>
    <property type="match status" value="1"/>
</dbReference>
<dbReference type="Proteomes" id="UP001501480">
    <property type="component" value="Unassembled WGS sequence"/>
</dbReference>
<keyword evidence="3" id="KW-1185">Reference proteome</keyword>
<dbReference type="Pfam" id="PF13560">
    <property type="entry name" value="HTH_31"/>
    <property type="match status" value="1"/>
</dbReference>
<dbReference type="SUPFAM" id="SSF47413">
    <property type="entry name" value="lambda repressor-like DNA-binding domains"/>
    <property type="match status" value="1"/>
</dbReference>
<sequence length="97" mass="9958">MDIRTPADLGVLIRNTRLEQGATQAAVAAAAGISRDSLIRIERGHPRVELANALAVLAALDVALASTSAVGRPDAAGSSDDLLDSVIDSLRGVADDR</sequence>
<dbReference type="InterPro" id="IPR010982">
    <property type="entry name" value="Lambda_DNA-bd_dom_sf"/>
</dbReference>
<protein>
    <recommendedName>
        <fullName evidence="1">HTH cro/C1-type domain-containing protein</fullName>
    </recommendedName>
</protein>
<dbReference type="Gene3D" id="1.10.260.40">
    <property type="entry name" value="lambda repressor-like DNA-binding domains"/>
    <property type="match status" value="1"/>
</dbReference>